<feature type="coiled-coil region" evidence="1">
    <location>
        <begin position="160"/>
        <end position="194"/>
    </location>
</feature>
<gene>
    <name evidence="3" type="ORF">QBC38DRAFT_125818</name>
</gene>
<comment type="caution">
    <text evidence="3">The sequence shown here is derived from an EMBL/GenBank/DDBJ whole genome shotgun (WGS) entry which is preliminary data.</text>
</comment>
<feature type="compositionally biased region" description="Polar residues" evidence="2">
    <location>
        <begin position="101"/>
        <end position="111"/>
    </location>
</feature>
<keyword evidence="1" id="KW-0175">Coiled coil</keyword>
<feature type="region of interest" description="Disordered" evidence="2">
    <location>
        <begin position="1"/>
        <end position="34"/>
    </location>
</feature>
<evidence type="ECO:0000256" key="1">
    <source>
        <dbReference type="SAM" id="Coils"/>
    </source>
</evidence>
<keyword evidence="4" id="KW-1185">Reference proteome</keyword>
<evidence type="ECO:0000313" key="4">
    <source>
        <dbReference type="Proteomes" id="UP001301958"/>
    </source>
</evidence>
<feature type="region of interest" description="Disordered" evidence="2">
    <location>
        <begin position="86"/>
        <end position="112"/>
    </location>
</feature>
<feature type="compositionally biased region" description="Polar residues" evidence="2">
    <location>
        <begin position="1"/>
        <end position="16"/>
    </location>
</feature>
<dbReference type="Proteomes" id="UP001301958">
    <property type="component" value="Unassembled WGS sequence"/>
</dbReference>
<accession>A0AAN6YNB7</accession>
<reference evidence="3" key="1">
    <citation type="journal article" date="2023" name="Mol. Phylogenet. Evol.">
        <title>Genome-scale phylogeny and comparative genomics of the fungal order Sordariales.</title>
        <authorList>
            <person name="Hensen N."/>
            <person name="Bonometti L."/>
            <person name="Westerberg I."/>
            <person name="Brannstrom I.O."/>
            <person name="Guillou S."/>
            <person name="Cros-Aarteil S."/>
            <person name="Calhoun S."/>
            <person name="Haridas S."/>
            <person name="Kuo A."/>
            <person name="Mondo S."/>
            <person name="Pangilinan J."/>
            <person name="Riley R."/>
            <person name="LaButti K."/>
            <person name="Andreopoulos B."/>
            <person name="Lipzen A."/>
            <person name="Chen C."/>
            <person name="Yan M."/>
            <person name="Daum C."/>
            <person name="Ng V."/>
            <person name="Clum A."/>
            <person name="Steindorff A."/>
            <person name="Ohm R.A."/>
            <person name="Martin F."/>
            <person name="Silar P."/>
            <person name="Natvig D.O."/>
            <person name="Lalanne C."/>
            <person name="Gautier V."/>
            <person name="Ament-Velasquez S.L."/>
            <person name="Kruys A."/>
            <person name="Hutchinson M.I."/>
            <person name="Powell A.J."/>
            <person name="Barry K."/>
            <person name="Miller A.N."/>
            <person name="Grigoriev I.V."/>
            <person name="Debuchy R."/>
            <person name="Gladieux P."/>
            <person name="Hiltunen Thoren M."/>
            <person name="Johannesson H."/>
        </authorList>
    </citation>
    <scope>NUCLEOTIDE SEQUENCE</scope>
    <source>
        <strain evidence="3">CBS 990.96</strain>
    </source>
</reference>
<protein>
    <submittedName>
        <fullName evidence="3">Uncharacterized protein</fullName>
    </submittedName>
</protein>
<evidence type="ECO:0000313" key="3">
    <source>
        <dbReference type="EMBL" id="KAK4221518.1"/>
    </source>
</evidence>
<evidence type="ECO:0000256" key="2">
    <source>
        <dbReference type="SAM" id="MobiDB-lite"/>
    </source>
</evidence>
<dbReference type="EMBL" id="MU865539">
    <property type="protein sequence ID" value="KAK4221518.1"/>
    <property type="molecule type" value="Genomic_DNA"/>
</dbReference>
<reference evidence="3" key="2">
    <citation type="submission" date="2023-05" db="EMBL/GenBank/DDBJ databases">
        <authorList>
            <consortium name="Lawrence Berkeley National Laboratory"/>
            <person name="Steindorff A."/>
            <person name="Hensen N."/>
            <person name="Bonometti L."/>
            <person name="Westerberg I."/>
            <person name="Brannstrom I.O."/>
            <person name="Guillou S."/>
            <person name="Cros-Aarteil S."/>
            <person name="Calhoun S."/>
            <person name="Haridas S."/>
            <person name="Kuo A."/>
            <person name="Mondo S."/>
            <person name="Pangilinan J."/>
            <person name="Riley R."/>
            <person name="Labutti K."/>
            <person name="Andreopoulos B."/>
            <person name="Lipzen A."/>
            <person name="Chen C."/>
            <person name="Yanf M."/>
            <person name="Daum C."/>
            <person name="Ng V."/>
            <person name="Clum A."/>
            <person name="Ohm R."/>
            <person name="Martin F."/>
            <person name="Silar P."/>
            <person name="Natvig D."/>
            <person name="Lalanne C."/>
            <person name="Gautier V."/>
            <person name="Ament-Velasquez S.L."/>
            <person name="Kruys A."/>
            <person name="Hutchinson M.I."/>
            <person name="Powell A.J."/>
            <person name="Barry K."/>
            <person name="Miller A.N."/>
            <person name="Grigoriev I.V."/>
            <person name="Debuchy R."/>
            <person name="Gladieux P."/>
            <person name="Thoren M.H."/>
            <person name="Johannesson H."/>
        </authorList>
    </citation>
    <scope>NUCLEOTIDE SEQUENCE</scope>
    <source>
        <strain evidence="3">CBS 990.96</strain>
    </source>
</reference>
<proteinExistence type="predicted"/>
<dbReference type="AlphaFoldDB" id="A0AAN6YNB7"/>
<sequence length="207" mass="23702">MVQSPSAEPMASNVQRNESRRVGLFSKPSSTLQPPTLVLVVPDGSRHHHQISGLGLQTPSSTVAEYGDDARMDQLFQSYTNRSLSRSKSIRHLQREDDDQQTPTGSPTPSSEILAENRSLHQRIAAMQRTELDLLNENRKLSRKLTAAQQHYEVRRDQWKEEWLNREKAYKDRIKALEARVVEQERELQDVLDHSQGPIIRMQVVTA</sequence>
<name>A0AAN6YNB7_9PEZI</name>
<organism evidence="3 4">
    <name type="scientific">Podospora fimiseda</name>
    <dbReference type="NCBI Taxonomy" id="252190"/>
    <lineage>
        <taxon>Eukaryota</taxon>
        <taxon>Fungi</taxon>
        <taxon>Dikarya</taxon>
        <taxon>Ascomycota</taxon>
        <taxon>Pezizomycotina</taxon>
        <taxon>Sordariomycetes</taxon>
        <taxon>Sordariomycetidae</taxon>
        <taxon>Sordariales</taxon>
        <taxon>Podosporaceae</taxon>
        <taxon>Podospora</taxon>
    </lineage>
</organism>